<accession>A0AAE8K8N3</accession>
<keyword evidence="1" id="KW-0472">Membrane</keyword>
<proteinExistence type="predicted"/>
<evidence type="ECO:0000313" key="2">
    <source>
        <dbReference type="EMBL" id="RQN26628.1"/>
    </source>
</evidence>
<dbReference type="RefSeq" id="WP_025647717.1">
    <property type="nucleotide sequence ID" value="NZ_CABHIS010000001.1"/>
</dbReference>
<feature type="transmembrane region" description="Helical" evidence="1">
    <location>
        <begin position="12"/>
        <end position="31"/>
    </location>
</feature>
<dbReference type="AlphaFoldDB" id="A0AAE8K8N3"/>
<evidence type="ECO:0000313" key="3">
    <source>
        <dbReference type="Proteomes" id="UP000273641"/>
    </source>
</evidence>
<comment type="caution">
    <text evidence="2">The sequence shown here is derived from an EMBL/GenBank/DDBJ whole genome shotgun (WGS) entry which is preliminary data.</text>
</comment>
<organism evidence="2 3">
    <name type="scientific">Clostridium perfringens</name>
    <dbReference type="NCBI Taxonomy" id="1502"/>
    <lineage>
        <taxon>Bacteria</taxon>
        <taxon>Bacillati</taxon>
        <taxon>Bacillota</taxon>
        <taxon>Clostridia</taxon>
        <taxon>Eubacteriales</taxon>
        <taxon>Clostridiaceae</taxon>
        <taxon>Clostridium</taxon>
    </lineage>
</organism>
<dbReference type="EMBL" id="RQNR01000001">
    <property type="protein sequence ID" value="RQN26628.1"/>
    <property type="molecule type" value="Genomic_DNA"/>
</dbReference>
<keyword evidence="1" id="KW-0812">Transmembrane</keyword>
<dbReference type="Proteomes" id="UP000273641">
    <property type="component" value="Unassembled WGS sequence"/>
</dbReference>
<name>A0AAE8K8N3_CLOPF</name>
<reference evidence="2 3" key="1">
    <citation type="submission" date="2018-11" db="EMBL/GenBank/DDBJ databases">
        <title>Draft genome sequences of potential pathogenic Clostridium perfringens from environmental surface water in the North West Province, South Africa.</title>
        <authorList>
            <person name="Fourie J.C.J."/>
            <person name="Sanko T.J."/>
            <person name="Bezuidenhout C."/>
            <person name="Mienie C."/>
            <person name="Adeleke R."/>
        </authorList>
    </citation>
    <scope>NUCLEOTIDE SEQUENCE [LARGE SCALE GENOMIC DNA]</scope>
    <source>
        <strain evidence="2 3">SC4-C13</strain>
    </source>
</reference>
<sequence>MEGIKSNNNKKKITIIISIVIIILIICRIIIYNTPLGYKLKVDYLLSYKKNHTAEETHQLLDRMFDINSKDNDEVYNIVFADEIQSTKKALESAKVAKEQEEIKQQNDMNSVTLIDLRQIPNSNEIEFKIDNPTKREIRYMEILINFSDENGNIITSDFTNEINIPGGTKRLKQTYVNPPSGTKSFNVTISKLSFEN</sequence>
<protein>
    <submittedName>
        <fullName evidence="2">Uncharacterized protein</fullName>
    </submittedName>
</protein>
<keyword evidence="1" id="KW-1133">Transmembrane helix</keyword>
<gene>
    <name evidence="2" type="ORF">EHZ11_05670</name>
</gene>
<evidence type="ECO:0000256" key="1">
    <source>
        <dbReference type="SAM" id="Phobius"/>
    </source>
</evidence>